<gene>
    <name evidence="1" type="ORF">Anapl_16182</name>
</gene>
<name>R0JJT3_ANAPL</name>
<organism evidence="1 2">
    <name type="scientific">Anas platyrhynchos</name>
    <name type="common">Mallard</name>
    <name type="synonym">Anas boschas</name>
    <dbReference type="NCBI Taxonomy" id="8839"/>
    <lineage>
        <taxon>Eukaryota</taxon>
        <taxon>Metazoa</taxon>
        <taxon>Chordata</taxon>
        <taxon>Craniata</taxon>
        <taxon>Vertebrata</taxon>
        <taxon>Euteleostomi</taxon>
        <taxon>Archelosauria</taxon>
        <taxon>Archosauria</taxon>
        <taxon>Dinosauria</taxon>
        <taxon>Saurischia</taxon>
        <taxon>Theropoda</taxon>
        <taxon>Coelurosauria</taxon>
        <taxon>Aves</taxon>
        <taxon>Neognathae</taxon>
        <taxon>Galloanserae</taxon>
        <taxon>Anseriformes</taxon>
        <taxon>Anatidae</taxon>
        <taxon>Anatinae</taxon>
        <taxon>Anas</taxon>
    </lineage>
</organism>
<dbReference type="Proteomes" id="UP000296049">
    <property type="component" value="Unassembled WGS sequence"/>
</dbReference>
<evidence type="ECO:0000313" key="2">
    <source>
        <dbReference type="Proteomes" id="UP000296049"/>
    </source>
</evidence>
<evidence type="ECO:0000313" key="1">
    <source>
        <dbReference type="EMBL" id="EOA97530.1"/>
    </source>
</evidence>
<protein>
    <submittedName>
        <fullName evidence="1">Uncharacterized protein</fullName>
    </submittedName>
</protein>
<proteinExistence type="predicted"/>
<accession>R0JJT3</accession>
<reference evidence="2" key="1">
    <citation type="journal article" date="2013" name="Nat. Genet.">
        <title>The duck genome and transcriptome provide insight into an avian influenza virus reservoir species.</title>
        <authorList>
            <person name="Huang Y."/>
            <person name="Li Y."/>
            <person name="Burt D.W."/>
            <person name="Chen H."/>
            <person name="Zhang Y."/>
            <person name="Qian W."/>
            <person name="Kim H."/>
            <person name="Gan S."/>
            <person name="Zhao Y."/>
            <person name="Li J."/>
            <person name="Yi K."/>
            <person name="Feng H."/>
            <person name="Zhu P."/>
            <person name="Li B."/>
            <person name="Liu Q."/>
            <person name="Fairley S."/>
            <person name="Magor K.E."/>
            <person name="Du Z."/>
            <person name="Hu X."/>
            <person name="Goodman L."/>
            <person name="Tafer H."/>
            <person name="Vignal A."/>
            <person name="Lee T."/>
            <person name="Kim K.W."/>
            <person name="Sheng Z."/>
            <person name="An Y."/>
            <person name="Searle S."/>
            <person name="Herrero J."/>
            <person name="Groenen M.A."/>
            <person name="Crooijmans R.P."/>
            <person name="Faraut T."/>
            <person name="Cai Q."/>
            <person name="Webster R.G."/>
            <person name="Aldridge J.R."/>
            <person name="Warren W.C."/>
            <person name="Bartschat S."/>
            <person name="Kehr S."/>
            <person name="Marz M."/>
            <person name="Stadler P.F."/>
            <person name="Smith J."/>
            <person name="Kraus R.H."/>
            <person name="Zhao Y."/>
            <person name="Ren L."/>
            <person name="Fei J."/>
            <person name="Morisson M."/>
            <person name="Kaiser P."/>
            <person name="Griffin D.K."/>
            <person name="Rao M."/>
            <person name="Pitel F."/>
            <person name="Wang J."/>
            <person name="Li N."/>
        </authorList>
    </citation>
    <scope>NUCLEOTIDE SEQUENCE [LARGE SCALE GENOMIC DNA]</scope>
</reference>
<dbReference type="EMBL" id="KB743655">
    <property type="protein sequence ID" value="EOA97530.1"/>
    <property type="molecule type" value="Genomic_DNA"/>
</dbReference>
<keyword evidence="2" id="KW-1185">Reference proteome</keyword>
<sequence>MVPGYSSSSSNSCTNQSMRSGCENAAQYWNIIHTQALWQKAFASNSEVTAEKSNCAHRKEVLNAKDKPKHAWYCHSYSKNFKAVKRTWEKADRKKERKKKKSLLAFNSHYLNEIQHTLTIFRAKTFKAFTSHTYPINRKPGMSGKKHLSETIVTVTDCIQQTNIVVKAKCRSLQDLLMITLTPHVFLLTPSTLNPSVNKTLTRKVEDHSRNRASVTGKKTSVPIGLEKVLRETSVPFGTMAITGLRS</sequence>
<dbReference type="AlphaFoldDB" id="R0JJT3"/>